<dbReference type="EMBL" id="JAZDRO010000001">
    <property type="protein sequence ID" value="MEE2565432.1"/>
    <property type="molecule type" value="Genomic_DNA"/>
</dbReference>
<comment type="caution">
    <text evidence="2">The sequence shown here is derived from an EMBL/GenBank/DDBJ whole genome shotgun (WGS) entry which is preliminary data.</text>
</comment>
<feature type="transmembrane region" description="Helical" evidence="1">
    <location>
        <begin position="129"/>
        <end position="149"/>
    </location>
</feature>
<sequence length="189" mass="20601">MTGMPDAEEGRRYANRHGARAAASTIVLEDERLSSEVGGRLVSAVRLDAITSVRLSIGMAGRDTQILCRVQGKSGAEIVLGSKRWTGPGQWREQAREFRLFLARLHAALEPRWDEIAFVEGPSPRLRGLMFGLGILLAVGGSMAAAMLLWRNNPWGLFAIAPSAAGAWLALIFRPARTKTYDPAAYARL</sequence>
<dbReference type="RefSeq" id="WP_330194968.1">
    <property type="nucleotide sequence ID" value="NZ_JAZDRO010000001.1"/>
</dbReference>
<evidence type="ECO:0000313" key="2">
    <source>
        <dbReference type="EMBL" id="MEE2565432.1"/>
    </source>
</evidence>
<reference evidence="2 3" key="1">
    <citation type="submission" date="2024-01" db="EMBL/GenBank/DDBJ databases">
        <title>Hyphobacterium bacterium isolated from marine sediment.</title>
        <authorList>
            <person name="Zhao S."/>
        </authorList>
    </citation>
    <scope>NUCLEOTIDE SEQUENCE [LARGE SCALE GENOMIC DNA]</scope>
    <source>
        <strain evidence="2 3">Y60-23</strain>
    </source>
</reference>
<keyword evidence="1" id="KW-0812">Transmembrane</keyword>
<keyword evidence="1" id="KW-1133">Transmembrane helix</keyword>
<evidence type="ECO:0000313" key="3">
    <source>
        <dbReference type="Proteomes" id="UP001310692"/>
    </source>
</evidence>
<dbReference type="Proteomes" id="UP001310692">
    <property type="component" value="Unassembled WGS sequence"/>
</dbReference>
<evidence type="ECO:0000256" key="1">
    <source>
        <dbReference type="SAM" id="Phobius"/>
    </source>
</evidence>
<feature type="transmembrane region" description="Helical" evidence="1">
    <location>
        <begin position="155"/>
        <end position="173"/>
    </location>
</feature>
<keyword evidence="3" id="KW-1185">Reference proteome</keyword>
<proteinExistence type="predicted"/>
<gene>
    <name evidence="2" type="ORF">V0U35_01970</name>
</gene>
<organism evidence="2 3">
    <name type="scientific">Hyphobacterium marinum</name>
    <dbReference type="NCBI Taxonomy" id="3116574"/>
    <lineage>
        <taxon>Bacteria</taxon>
        <taxon>Pseudomonadati</taxon>
        <taxon>Pseudomonadota</taxon>
        <taxon>Alphaproteobacteria</taxon>
        <taxon>Maricaulales</taxon>
        <taxon>Maricaulaceae</taxon>
        <taxon>Hyphobacterium</taxon>
    </lineage>
</organism>
<accession>A0ABU7LV53</accession>
<keyword evidence="1" id="KW-0472">Membrane</keyword>
<protein>
    <submittedName>
        <fullName evidence="2">Uncharacterized protein</fullName>
    </submittedName>
</protein>
<name>A0ABU7LV53_9PROT</name>